<accession>A0A6G1BZA3</accession>
<keyword evidence="2" id="KW-1185">Reference proteome</keyword>
<dbReference type="AlphaFoldDB" id="A0A6G1BZA3"/>
<organism evidence="1 2">
    <name type="scientific">Oryza meyeriana var. granulata</name>
    <dbReference type="NCBI Taxonomy" id="110450"/>
    <lineage>
        <taxon>Eukaryota</taxon>
        <taxon>Viridiplantae</taxon>
        <taxon>Streptophyta</taxon>
        <taxon>Embryophyta</taxon>
        <taxon>Tracheophyta</taxon>
        <taxon>Spermatophyta</taxon>
        <taxon>Magnoliopsida</taxon>
        <taxon>Liliopsida</taxon>
        <taxon>Poales</taxon>
        <taxon>Poaceae</taxon>
        <taxon>BOP clade</taxon>
        <taxon>Oryzoideae</taxon>
        <taxon>Oryzeae</taxon>
        <taxon>Oryzinae</taxon>
        <taxon>Oryza</taxon>
        <taxon>Oryza meyeriana</taxon>
    </lineage>
</organism>
<proteinExistence type="predicted"/>
<evidence type="ECO:0000313" key="2">
    <source>
        <dbReference type="Proteomes" id="UP000479710"/>
    </source>
</evidence>
<feature type="non-terminal residue" evidence="1">
    <location>
        <position position="1"/>
    </location>
</feature>
<dbReference type="Proteomes" id="UP000479710">
    <property type="component" value="Unassembled WGS sequence"/>
</dbReference>
<protein>
    <submittedName>
        <fullName evidence="1">Uncharacterized protein</fullName>
    </submittedName>
</protein>
<reference evidence="1 2" key="1">
    <citation type="submission" date="2019-11" db="EMBL/GenBank/DDBJ databases">
        <title>Whole genome sequence of Oryza granulata.</title>
        <authorList>
            <person name="Li W."/>
        </authorList>
    </citation>
    <scope>NUCLEOTIDE SEQUENCE [LARGE SCALE GENOMIC DNA]</scope>
    <source>
        <strain evidence="2">cv. Menghai</strain>
        <tissue evidence="1">Leaf</tissue>
    </source>
</reference>
<evidence type="ECO:0000313" key="1">
    <source>
        <dbReference type="EMBL" id="KAF0893478.1"/>
    </source>
</evidence>
<comment type="caution">
    <text evidence="1">The sequence shown here is derived from an EMBL/GenBank/DDBJ whole genome shotgun (WGS) entry which is preliminary data.</text>
</comment>
<name>A0A6G1BZA3_9ORYZ</name>
<sequence length="67" mass="7131">HQYQIVIASNQISNGVYKPFLLAGILGTVVVFFDQQDSAGVGPRLRDFGPEEIEAGGLAHSDTNSNA</sequence>
<dbReference type="EMBL" id="SPHZ02000011">
    <property type="protein sequence ID" value="KAF0893478.1"/>
    <property type="molecule type" value="Genomic_DNA"/>
</dbReference>
<gene>
    <name evidence="1" type="ORF">E2562_025271</name>
</gene>